<dbReference type="RefSeq" id="WP_077278875.1">
    <property type="nucleotide sequence ID" value="NZ_MVBK01000051.1"/>
</dbReference>
<evidence type="ECO:0000313" key="2">
    <source>
        <dbReference type="EMBL" id="OOG24112.1"/>
    </source>
</evidence>
<dbReference type="InterPro" id="IPR001036">
    <property type="entry name" value="Acrflvin-R"/>
</dbReference>
<comment type="caution">
    <text evidence="2">The sequence shown here is derived from an EMBL/GenBank/DDBJ whole genome shotgun (WGS) entry which is preliminary data.</text>
</comment>
<feature type="transmembrane region" description="Helical" evidence="1">
    <location>
        <begin position="384"/>
        <end position="405"/>
    </location>
</feature>
<dbReference type="AlphaFoldDB" id="A0A1V3NGX1"/>
<feature type="transmembrane region" description="Helical" evidence="1">
    <location>
        <begin position="466"/>
        <end position="489"/>
    </location>
</feature>
<dbReference type="Gene3D" id="3.30.70.1440">
    <property type="entry name" value="Multidrug efflux transporter AcrB pore domain"/>
    <property type="match status" value="1"/>
</dbReference>
<dbReference type="SUPFAM" id="SSF82693">
    <property type="entry name" value="Multidrug efflux transporter AcrB pore domain, PN1, PN2, PC1 and PC2 subdomains"/>
    <property type="match status" value="3"/>
</dbReference>
<reference evidence="2 3" key="1">
    <citation type="submission" date="2017-02" db="EMBL/GenBank/DDBJ databases">
        <title>Genomic diversity within the haloalkaliphilic genus Thioalkalivibrio.</title>
        <authorList>
            <person name="Ahn A.-C."/>
            <person name="Meier-Kolthoff J."/>
            <person name="Overmars L."/>
            <person name="Richter M."/>
            <person name="Woyke T."/>
            <person name="Sorokin D.Y."/>
            <person name="Muyzer G."/>
        </authorList>
    </citation>
    <scope>NUCLEOTIDE SEQUENCE [LARGE SCALE GENOMIC DNA]</scope>
    <source>
        <strain evidence="2 3">ALJD</strain>
    </source>
</reference>
<dbReference type="Gene3D" id="3.30.70.1430">
    <property type="entry name" value="Multidrug efflux transporter AcrB pore domain"/>
    <property type="match status" value="2"/>
</dbReference>
<dbReference type="PANTHER" id="PTHR32063">
    <property type="match status" value="1"/>
</dbReference>
<dbReference type="GO" id="GO:0042910">
    <property type="term" value="F:xenobiotic transmembrane transporter activity"/>
    <property type="evidence" value="ECO:0007669"/>
    <property type="project" value="TreeGrafter"/>
</dbReference>
<keyword evidence="1" id="KW-0812">Transmembrane</keyword>
<sequence>MNWPEWVLRHRHTVIALLVGVLVLGVQARFQLPVQLFPDTDPPTVTVITEYPGMAAADVDADLTRLLEEEFASLDGVTRISGTSQAGLSVVRVEFDYGILATLAAVDVQNAVSRVRRDLPDAIGEPRVLEFSTADKPIITVALRSDRLDLAEVRELADNAVRERLERVPGVAAVDIIGAHRRELHVALDPDRAEALGVDLEQVVAALDAWNLVAPGGRVRHGALESVIRFDAPIDSARVAGRIVLRSDAAGQVRLNDVATVSLAPGEIRNAYRFDGLPAIAVQVLRRDDANTVEVATRVRDVLETLRAEHPALEIIVADDDSVFTERVITDMTQTVLVAVVLTMAVVLLFLANLRQAAIIALSIPAAFLATFALMQAAGLDLNMVTMSALILAIGLLVDDGIVVLENIHRHLEMPDASARSAVVNGVGEILAAKLGGSLTTLGVLVPLMFMGSFIGELFGPLTLTLAFALAASFVMAVTLVPLLGVWWLRPGRPQAPNRLVAGLGRAGGAVRVYYLAGLGLALRRPVTILVTAVLLLAASLGMLRMVGSEMLPRFDSGSFRVVVDLVPGTTLEDTVRAVARAEDVLVGREHTLTVSTRAGHEAGARAMGDRGAMAVNQAEITVNLVPRTEREADQWQIMDEVRQVLERTPGVMLGVPREMGGTARASTAAPVIVRVAGESPAELDRTARALLEHLRGIPGVTDLYKDWALDTPELRVRLDHERVAELGLTGAQAARAVHRAMDGAVATRFRQPPLRDLDVVVRYAEAHRLHLEDLENVTLATPAGPVPLREVATLEHDLGPRVLTREDGQRTLDVLGYHLGRPLSEVVADVEARLATFEAPDGYRVFLVGEQADFDEARAHMLRALMLAALAVYLLLVVQFGSFAHPLTVMSAIPLQFIGVTAALLVAGKYISMPALLGIILLIGIVVNNSIILLDLTRRRMAEGLDLHAAVTEAVDTRMRPIMMTALSTVAGMFPLALEMAVGAERFSPIATVIIGGIIAATVLTLVVIPALFVVMERMRVKPGPALQANEAPHAPL</sequence>
<feature type="transmembrane region" description="Helical" evidence="1">
    <location>
        <begin position="501"/>
        <end position="523"/>
    </location>
</feature>
<dbReference type="SUPFAM" id="SSF82866">
    <property type="entry name" value="Multidrug efflux transporter AcrB transmembrane domain"/>
    <property type="match status" value="2"/>
</dbReference>
<feature type="transmembrane region" description="Helical" evidence="1">
    <location>
        <begin position="359"/>
        <end position="378"/>
    </location>
</feature>
<feature type="transmembrane region" description="Helical" evidence="1">
    <location>
        <begin position="962"/>
        <end position="979"/>
    </location>
</feature>
<feature type="transmembrane region" description="Helical" evidence="1">
    <location>
        <begin position="529"/>
        <end position="547"/>
    </location>
</feature>
<dbReference type="Pfam" id="PF00873">
    <property type="entry name" value="ACR_tran"/>
    <property type="match status" value="1"/>
</dbReference>
<dbReference type="SUPFAM" id="SSF82714">
    <property type="entry name" value="Multidrug efflux transporter AcrB TolC docking domain, DN and DC subdomains"/>
    <property type="match status" value="2"/>
</dbReference>
<feature type="transmembrane region" description="Helical" evidence="1">
    <location>
        <begin position="991"/>
        <end position="1016"/>
    </location>
</feature>
<evidence type="ECO:0000313" key="3">
    <source>
        <dbReference type="Proteomes" id="UP000189462"/>
    </source>
</evidence>
<keyword evidence="1" id="KW-0472">Membrane</keyword>
<organism evidence="2 3">
    <name type="scientific">Thioalkalivibrio denitrificans</name>
    <dbReference type="NCBI Taxonomy" id="108003"/>
    <lineage>
        <taxon>Bacteria</taxon>
        <taxon>Pseudomonadati</taxon>
        <taxon>Pseudomonadota</taxon>
        <taxon>Gammaproteobacteria</taxon>
        <taxon>Chromatiales</taxon>
        <taxon>Ectothiorhodospiraceae</taxon>
        <taxon>Thioalkalivibrio</taxon>
    </lineage>
</organism>
<dbReference type="EMBL" id="MVBK01000051">
    <property type="protein sequence ID" value="OOG24112.1"/>
    <property type="molecule type" value="Genomic_DNA"/>
</dbReference>
<protein>
    <submittedName>
        <fullName evidence="2">Acriflavin resistance protein</fullName>
    </submittedName>
</protein>
<dbReference type="InterPro" id="IPR027463">
    <property type="entry name" value="AcrB_DN_DC_subdom"/>
</dbReference>
<name>A0A1V3NGX1_9GAMM</name>
<dbReference type="PANTHER" id="PTHR32063:SF0">
    <property type="entry name" value="SWARMING MOTILITY PROTEIN SWRC"/>
    <property type="match status" value="1"/>
</dbReference>
<feature type="transmembrane region" description="Helical" evidence="1">
    <location>
        <begin position="439"/>
        <end position="460"/>
    </location>
</feature>
<dbReference type="Gene3D" id="3.30.2090.10">
    <property type="entry name" value="Multidrug efflux transporter AcrB TolC docking domain, DN and DC subdomains"/>
    <property type="match status" value="2"/>
</dbReference>
<feature type="transmembrane region" description="Helical" evidence="1">
    <location>
        <begin position="332"/>
        <end position="352"/>
    </location>
</feature>
<evidence type="ECO:0000256" key="1">
    <source>
        <dbReference type="SAM" id="Phobius"/>
    </source>
</evidence>
<dbReference type="Proteomes" id="UP000189462">
    <property type="component" value="Unassembled WGS sequence"/>
</dbReference>
<feature type="transmembrane region" description="Helical" evidence="1">
    <location>
        <begin position="916"/>
        <end position="935"/>
    </location>
</feature>
<dbReference type="GO" id="GO:0005886">
    <property type="term" value="C:plasma membrane"/>
    <property type="evidence" value="ECO:0007669"/>
    <property type="project" value="TreeGrafter"/>
</dbReference>
<accession>A0A1V3NGX1</accession>
<gene>
    <name evidence="2" type="ORF">B1C78_09300</name>
</gene>
<feature type="transmembrane region" description="Helical" evidence="1">
    <location>
        <begin position="865"/>
        <end position="884"/>
    </location>
</feature>
<dbReference type="Gene3D" id="1.20.1640.10">
    <property type="entry name" value="Multidrug efflux transporter AcrB transmembrane domain"/>
    <property type="match status" value="2"/>
</dbReference>
<dbReference type="Gene3D" id="3.30.70.1320">
    <property type="entry name" value="Multidrug efflux transporter AcrB pore domain like"/>
    <property type="match status" value="1"/>
</dbReference>
<dbReference type="PRINTS" id="PR00702">
    <property type="entry name" value="ACRIFLAVINRP"/>
</dbReference>
<proteinExistence type="predicted"/>
<keyword evidence="3" id="KW-1185">Reference proteome</keyword>
<keyword evidence="1" id="KW-1133">Transmembrane helix</keyword>
<dbReference type="OrthoDB" id="9758297at2"/>
<dbReference type="STRING" id="108003.B1C78_09300"/>